<dbReference type="PANTHER" id="PTHR31901">
    <property type="entry name" value="GH3 DOMAIN-CONTAINING PROTEIN"/>
    <property type="match status" value="1"/>
</dbReference>
<feature type="domain" description="GH3 middle" evidence="1">
    <location>
        <begin position="278"/>
        <end position="338"/>
    </location>
</feature>
<dbReference type="RefSeq" id="WP_273702850.1">
    <property type="nucleotide sequence ID" value="NZ_JDSS02000006.1"/>
</dbReference>
<dbReference type="STRING" id="1457154.CAPSK01_000334"/>
<sequence length="461" mass="50322">MIVASGLPAALRRPASDPGVGSDWLAELLASNSSTAYLRSHGRPLTLDAFRTQVPLCDYESLTPWLRRISDGESDILFRGRPCAYERTGGSAGGSKLIPYSAAGIVEFRRAVSPWLAATLARHAVTGTVYFSISPVARTAERIGDVPVGLPDAAYLDEATCPVLMTRSAVPFSVSAIADVATWRQETRRHLSSASALELISVWSPTFLLSLLEDHERIAAAWPRLKVISCWADGSSRPYAAELAARFPGVAIEPKGLISTEAVVTVPNDHGVPELVANGFFEFLSEEHAFLAHELEPGREYEVVVTTASGLYRYRSGDAVCCRGYAASGRPILGFVGRSGLFCDLVGEKLSESFVTTALAFLPGFSLLLPHARKRAYVLVREHDTSPEDLARLDAALCHNPQYAYARKLAQLSPPNFLRVPRAWAIYERTLLTRGARPGDIKPTALRPEPFWLDVFERECP</sequence>
<dbReference type="PANTHER" id="PTHR31901:SF9">
    <property type="entry name" value="GH3 DOMAIN-CONTAINING PROTEIN"/>
    <property type="match status" value="1"/>
</dbReference>
<dbReference type="Proteomes" id="UP000019812">
    <property type="component" value="Unassembled WGS sequence"/>
</dbReference>
<reference evidence="2 3" key="1">
    <citation type="submission" date="2014-07" db="EMBL/GenBank/DDBJ databases">
        <title>Expanding our view of genomic diversity in Candidatus Accumulibacter clades.</title>
        <authorList>
            <person name="Skennerton C.T."/>
            <person name="Barr J.J."/>
            <person name="Slater F.R."/>
            <person name="Bond P.L."/>
            <person name="Tyson G.W."/>
        </authorList>
    </citation>
    <scope>NUCLEOTIDE SEQUENCE [LARGE SCALE GENOMIC DNA]</scope>
    <source>
        <strain evidence="3">SK-01</strain>
    </source>
</reference>
<name>A0A084Y5E4_9PROT</name>
<comment type="caution">
    <text evidence="2">The sequence shown here is derived from an EMBL/GenBank/DDBJ whole genome shotgun (WGS) entry which is preliminary data.</text>
</comment>
<dbReference type="GO" id="GO:0005737">
    <property type="term" value="C:cytoplasm"/>
    <property type="evidence" value="ECO:0007669"/>
    <property type="project" value="TreeGrafter"/>
</dbReference>
<evidence type="ECO:0000313" key="3">
    <source>
        <dbReference type="Proteomes" id="UP000019812"/>
    </source>
</evidence>
<proteinExistence type="predicted"/>
<dbReference type="EMBL" id="JDSS02000006">
    <property type="protein sequence ID" value="KFB69938.1"/>
    <property type="molecule type" value="Genomic_DNA"/>
</dbReference>
<dbReference type="Pfam" id="PF03321">
    <property type="entry name" value="GH3"/>
    <property type="match status" value="1"/>
</dbReference>
<organism evidence="2 3">
    <name type="scientific">Candidatus Accumulibacter vicinus</name>
    <dbReference type="NCBI Taxonomy" id="2954382"/>
    <lineage>
        <taxon>Bacteria</taxon>
        <taxon>Pseudomonadati</taxon>
        <taxon>Pseudomonadota</taxon>
        <taxon>Betaproteobacteria</taxon>
        <taxon>Candidatus Accumulibacter</taxon>
    </lineage>
</organism>
<gene>
    <name evidence="2" type="ORF">CAPSK01_000334</name>
</gene>
<dbReference type="GO" id="GO:0016881">
    <property type="term" value="F:acid-amino acid ligase activity"/>
    <property type="evidence" value="ECO:0007669"/>
    <property type="project" value="TreeGrafter"/>
</dbReference>
<protein>
    <submittedName>
        <fullName evidence="2">GH3 auxin-responsive promoter</fullName>
    </submittedName>
</protein>
<evidence type="ECO:0000259" key="1">
    <source>
        <dbReference type="Pfam" id="PF23571"/>
    </source>
</evidence>
<accession>A0A084Y5E4</accession>
<dbReference type="AlphaFoldDB" id="A0A084Y5E4"/>
<evidence type="ECO:0000313" key="2">
    <source>
        <dbReference type="EMBL" id="KFB69938.1"/>
    </source>
</evidence>
<dbReference type="InterPro" id="IPR004993">
    <property type="entry name" value="GH3"/>
</dbReference>
<dbReference type="Pfam" id="PF23571">
    <property type="entry name" value="GH3_M"/>
    <property type="match status" value="1"/>
</dbReference>
<dbReference type="InterPro" id="IPR055377">
    <property type="entry name" value="GH3_M"/>
</dbReference>